<dbReference type="InterPro" id="IPR027417">
    <property type="entry name" value="P-loop_NTPase"/>
</dbReference>
<dbReference type="GO" id="GO:0004386">
    <property type="term" value="F:helicase activity"/>
    <property type="evidence" value="ECO:0007669"/>
    <property type="project" value="UniProtKB-KW"/>
</dbReference>
<keyword evidence="3" id="KW-0227">DNA damage</keyword>
<keyword evidence="2" id="KW-0547">Nucleotide-binding</keyword>
<evidence type="ECO:0000256" key="9">
    <source>
        <dbReference type="ARBA" id="ARBA00023204"/>
    </source>
</evidence>
<evidence type="ECO:0000256" key="2">
    <source>
        <dbReference type="ARBA" id="ARBA00022741"/>
    </source>
</evidence>
<dbReference type="SUPFAM" id="SSF52980">
    <property type="entry name" value="Restriction endonuclease-like"/>
    <property type="match status" value="1"/>
</dbReference>
<dbReference type="GO" id="GO:0003677">
    <property type="term" value="F:DNA binding"/>
    <property type="evidence" value="ECO:0007669"/>
    <property type="project" value="UniProtKB-KW"/>
</dbReference>
<keyword evidence="1" id="KW-0540">Nuclease</keyword>
<dbReference type="RefSeq" id="WP_262431143.1">
    <property type="nucleotide sequence ID" value="NZ_JACRTE010000001.1"/>
</dbReference>
<dbReference type="InterPro" id="IPR049035">
    <property type="entry name" value="ADDB_N"/>
</dbReference>
<dbReference type="InterPro" id="IPR011335">
    <property type="entry name" value="Restrct_endonuc-II-like"/>
</dbReference>
<dbReference type="Gene3D" id="3.90.320.10">
    <property type="match status" value="1"/>
</dbReference>
<dbReference type="InterPro" id="IPR038726">
    <property type="entry name" value="PDDEXK_AddAB-type"/>
</dbReference>
<evidence type="ECO:0000256" key="5">
    <source>
        <dbReference type="ARBA" id="ARBA00022806"/>
    </source>
</evidence>
<dbReference type="GO" id="GO:0004527">
    <property type="term" value="F:exonuclease activity"/>
    <property type="evidence" value="ECO:0007669"/>
    <property type="project" value="UniProtKB-KW"/>
</dbReference>
<evidence type="ECO:0000256" key="1">
    <source>
        <dbReference type="ARBA" id="ARBA00022722"/>
    </source>
</evidence>
<dbReference type="PANTHER" id="PTHR30591">
    <property type="entry name" value="RECBCD ENZYME SUBUNIT RECC"/>
    <property type="match status" value="1"/>
</dbReference>
<dbReference type="GO" id="GO:0005524">
    <property type="term" value="F:ATP binding"/>
    <property type="evidence" value="ECO:0007669"/>
    <property type="project" value="UniProtKB-KW"/>
</dbReference>
<protein>
    <submittedName>
        <fullName evidence="12">PD-(D/E)XK nuclease family protein</fullName>
    </submittedName>
</protein>
<dbReference type="PANTHER" id="PTHR30591:SF1">
    <property type="entry name" value="RECBCD ENZYME SUBUNIT RECC"/>
    <property type="match status" value="1"/>
</dbReference>
<evidence type="ECO:0000256" key="8">
    <source>
        <dbReference type="ARBA" id="ARBA00023125"/>
    </source>
</evidence>
<reference evidence="12" key="1">
    <citation type="submission" date="2020-08" db="EMBL/GenBank/DDBJ databases">
        <title>Genome public.</title>
        <authorList>
            <person name="Liu C."/>
            <person name="Sun Q."/>
        </authorList>
    </citation>
    <scope>NUCLEOTIDE SEQUENCE</scope>
    <source>
        <strain evidence="12">NSJ-50</strain>
    </source>
</reference>
<proteinExistence type="predicted"/>
<comment type="caution">
    <text evidence="12">The sequence shown here is derived from an EMBL/GenBank/DDBJ whole genome shotgun (WGS) entry which is preliminary data.</text>
</comment>
<evidence type="ECO:0000313" key="13">
    <source>
        <dbReference type="Proteomes" id="UP000647416"/>
    </source>
</evidence>
<keyword evidence="7" id="KW-0067">ATP-binding</keyword>
<evidence type="ECO:0000256" key="4">
    <source>
        <dbReference type="ARBA" id="ARBA00022801"/>
    </source>
</evidence>
<dbReference type="AlphaFoldDB" id="A0A926IRJ2"/>
<evidence type="ECO:0000256" key="6">
    <source>
        <dbReference type="ARBA" id="ARBA00022839"/>
    </source>
</evidence>
<evidence type="ECO:0000256" key="7">
    <source>
        <dbReference type="ARBA" id="ARBA00022840"/>
    </source>
</evidence>
<keyword evidence="9" id="KW-0234">DNA repair</keyword>
<evidence type="ECO:0000313" key="12">
    <source>
        <dbReference type="EMBL" id="MBC8595454.1"/>
    </source>
</evidence>
<accession>A0A926IRJ2</accession>
<dbReference type="Pfam" id="PF12705">
    <property type="entry name" value="PDDEXK_1"/>
    <property type="match status" value="1"/>
</dbReference>
<keyword evidence="6" id="KW-0269">Exonuclease</keyword>
<evidence type="ECO:0000256" key="3">
    <source>
        <dbReference type="ARBA" id="ARBA00022763"/>
    </source>
</evidence>
<feature type="domain" description="PD-(D/E)XK endonuclease-like" evidence="10">
    <location>
        <begin position="757"/>
        <end position="1073"/>
    </location>
</feature>
<dbReference type="EMBL" id="JACRTE010000001">
    <property type="protein sequence ID" value="MBC8595454.1"/>
    <property type="molecule type" value="Genomic_DNA"/>
</dbReference>
<keyword evidence="5" id="KW-0347">Helicase</keyword>
<dbReference type="GO" id="GO:0006281">
    <property type="term" value="P:DNA repair"/>
    <property type="evidence" value="ECO:0007669"/>
    <property type="project" value="UniProtKB-KW"/>
</dbReference>
<feature type="domain" description="ATP-dependent helicase/deoxyribonuclease subunit B N-terminal" evidence="11">
    <location>
        <begin position="5"/>
        <end position="280"/>
    </location>
</feature>
<evidence type="ECO:0000259" key="11">
    <source>
        <dbReference type="Pfam" id="PF21445"/>
    </source>
</evidence>
<dbReference type="Gene3D" id="3.40.50.300">
    <property type="entry name" value="P-loop containing nucleotide triphosphate hydrolases"/>
    <property type="match status" value="4"/>
</dbReference>
<name>A0A926IRJ2_9FIRM</name>
<sequence>MALNFIYGVSGSGKTQYVFENIIKNEKRRVLVVVPEQFTHETERRILKEYGSISKFGIDVLSFERIGARVFADSGMRRTEHLTTVGKGVIVSKILNDTELSYYKNSVQNSGFTRLCADTLSEFKKYGISPEQLKSASDKEQNGILKAKTEDFYRLFRAYKDTLGEKYTDSDDILEITLSALEKSDFFKNTVVVFDEFSSFIPAEINIIKKIADDAEEVYITLCTNTLVCDEMTKTSLFAPTVITADKLIRACVDGKITVGKKIYLKEQKKHKNTKMLSVLNDALCENKFNCGSIINDEIKLFYDQNPHCEVENTAKEILHLTRDFGYRYNEIGIICANLPEYSALVKNIFSEYNLPCFIDEKKDALSHRIMLFVLGALDIYIENYSYESVFSFLRMGFGNLTDYEIDVLENYVLAQNVKKNAWLNGEKWEHTLKIHKNKKPSSEKFIADVNSAREKFIGTIKPFHDSIKGRKKAEYVVRALYSYLENCGFFGAVKEKIENFEKENDTKNAKEYLAAATSLVNAMDEIVLHLGGKTVNVREFKNILYSAFSMQKQGYVPYSADAIVVGNADRTVSQGIKALFIIGAVDGSFPTPKNKNGIFADNERDMLAKNGVELSETGKTKAFYNKFLLYNCVCAPEKLLYISFPVCDSASKALRPAFVFSTLKKIFPNIEITTRDCKDESETDKITLAEPAAEYFIEAVKSGKEPLLWSAYYAYLIENNPERAERIKSFFSYTPTEVKISKMLIERIFGDEIFSSVSKLQTYRSCEFMYFLKYVLKLEEREIFSLNAADVGTFVHMVFENICKNIEADKTDFAAADDEYIKEKIAYYINSEIAKIKTETPDSENRSIFIIKRLADAVFSCFDILKFHIINSSFIPLGYEIAFGKDGAASFDIETENGKKVHLMGIIDRADKFETDSGTFVRIIDYKTGSKTFSLSNMFYGLDIQLMVYLSALTEPRADYKKAGALYFKFDDYIYKAKTRGEMDKSYEKMKSALKLKGLILDDKKVISAYDPTAVSRAKFADGEKFSLLSNHIKNGIKSLCERLFDGDFSIMPIHSQSGTPCAYCEYSAICKRDTASGTSEEIKTLKDEEVWEKLEADKNVD</sequence>
<dbReference type="Pfam" id="PF21445">
    <property type="entry name" value="ADDB_N"/>
    <property type="match status" value="1"/>
</dbReference>
<organism evidence="12 13">
    <name type="scientific">Qingrenia yutianensis</name>
    <dbReference type="NCBI Taxonomy" id="2763676"/>
    <lineage>
        <taxon>Bacteria</taxon>
        <taxon>Bacillati</taxon>
        <taxon>Bacillota</taxon>
        <taxon>Clostridia</taxon>
        <taxon>Eubacteriales</taxon>
        <taxon>Oscillospiraceae</taxon>
        <taxon>Qingrenia</taxon>
    </lineage>
</organism>
<gene>
    <name evidence="12" type="ORF">H8706_01030</name>
</gene>
<dbReference type="Proteomes" id="UP000647416">
    <property type="component" value="Unassembled WGS sequence"/>
</dbReference>
<keyword evidence="13" id="KW-1185">Reference proteome</keyword>
<keyword evidence="8" id="KW-0238">DNA-binding</keyword>
<dbReference type="InterPro" id="IPR011604">
    <property type="entry name" value="PDDEXK-like_dom_sf"/>
</dbReference>
<evidence type="ECO:0000259" key="10">
    <source>
        <dbReference type="Pfam" id="PF12705"/>
    </source>
</evidence>
<keyword evidence="4" id="KW-0378">Hydrolase</keyword>
<dbReference type="GO" id="GO:0006310">
    <property type="term" value="P:DNA recombination"/>
    <property type="evidence" value="ECO:0007669"/>
    <property type="project" value="TreeGrafter"/>
</dbReference>
<dbReference type="SUPFAM" id="SSF52540">
    <property type="entry name" value="P-loop containing nucleoside triphosphate hydrolases"/>
    <property type="match status" value="2"/>
</dbReference>